<evidence type="ECO:0000259" key="9">
    <source>
        <dbReference type="Pfam" id="PF03522"/>
    </source>
</evidence>
<feature type="transmembrane region" description="Helical" evidence="7">
    <location>
        <begin position="175"/>
        <end position="193"/>
    </location>
</feature>
<feature type="transmembrane region" description="Helical" evidence="7">
    <location>
        <begin position="200"/>
        <end position="221"/>
    </location>
</feature>
<dbReference type="FunFam" id="1.20.1740.10:FF:000013">
    <property type="entry name" value="Solute carrier family 12 member"/>
    <property type="match status" value="1"/>
</dbReference>
<keyword evidence="11" id="KW-1185">Reference proteome</keyword>
<dbReference type="Proteomes" id="UP000183365">
    <property type="component" value="Unassembled WGS sequence"/>
</dbReference>
<evidence type="ECO:0000256" key="4">
    <source>
        <dbReference type="ARBA" id="ARBA00022692"/>
    </source>
</evidence>
<feature type="domain" description="Amino acid permease/ SLC12A" evidence="8">
    <location>
        <begin position="60"/>
        <end position="522"/>
    </location>
</feature>
<keyword evidence="4 7" id="KW-0812">Transmembrane</keyword>
<dbReference type="GO" id="GO:0034486">
    <property type="term" value="P:vacuolar transmembrane transport"/>
    <property type="evidence" value="ECO:0007669"/>
    <property type="project" value="EnsemblFungi"/>
</dbReference>
<evidence type="ECO:0000256" key="6">
    <source>
        <dbReference type="ARBA" id="ARBA00023136"/>
    </source>
</evidence>
<feature type="transmembrane region" description="Helical" evidence="7">
    <location>
        <begin position="52"/>
        <end position="73"/>
    </location>
</feature>
<evidence type="ECO:0000313" key="11">
    <source>
        <dbReference type="Proteomes" id="UP000183365"/>
    </source>
</evidence>
<dbReference type="GO" id="GO:1990816">
    <property type="term" value="C:vacuole-mitochondrion membrane contact site"/>
    <property type="evidence" value="ECO:0007669"/>
    <property type="project" value="EnsemblFungi"/>
</dbReference>
<dbReference type="EMBL" id="FQNF01000106">
    <property type="protein sequence ID" value="SGZ41462.1"/>
    <property type="molecule type" value="Genomic_DNA"/>
</dbReference>
<evidence type="ECO:0000313" key="10">
    <source>
        <dbReference type="EMBL" id="SGZ41462.1"/>
    </source>
</evidence>
<keyword evidence="6 7" id="KW-0472">Membrane</keyword>
<dbReference type="PANTHER" id="PTHR11827">
    <property type="entry name" value="SOLUTE CARRIER FAMILY 12, CATION COTRANSPORTERS"/>
    <property type="match status" value="1"/>
</dbReference>
<reference evidence="11" key="1">
    <citation type="submission" date="2016-11" db="EMBL/GenBank/DDBJ databases">
        <authorList>
            <person name="Guldener U."/>
        </authorList>
    </citation>
    <scope>NUCLEOTIDE SEQUENCE [LARGE SCALE GENOMIC DNA]</scope>
</reference>
<dbReference type="Gene3D" id="1.20.1740.10">
    <property type="entry name" value="Amino acid/polyamine transporter I"/>
    <property type="match status" value="1"/>
</dbReference>
<dbReference type="PANTHER" id="PTHR11827:SF72">
    <property type="entry name" value="GH08340P"/>
    <property type="match status" value="1"/>
</dbReference>
<evidence type="ECO:0000256" key="5">
    <source>
        <dbReference type="ARBA" id="ARBA00022989"/>
    </source>
</evidence>
<feature type="transmembrane region" description="Helical" evidence="7">
    <location>
        <begin position="294"/>
        <end position="314"/>
    </location>
</feature>
<sequence>MSKLKNKDQQSYGSILENQNRTSLFKTNYRPFAKGKKQSSKNDLTNPNRFKLGTFSGCFIPTILNIISILMFLRFGHIISLLGISGTFVILFLSYIIDVLTTLSISAIVTNGIVPGGGVYVIICRSLGIEFGGGIGIVFFLGQILNSGMNCVGMFEPINNNFGSLLGESFKEKNGFWFNSLTLLFSVVICLIGSDMVSKLGNLLAVLLCSAIFTIPITSFFKSPIYTNDALIFTGISLDTFYMNFWPDWDLLKMNKTETINSLFGLFFCATAGIFSGAGMSSELRKPSKSIPKGTLYGLLVTFISYAVVILSLGSSIPRHIMYKDYQIIQTTSIFPMLIVLGEISTSLFSIIVGLVGSGYVLDAISKDEILPGLKKIRLHKRKNASLLIAYFLTQMCLFSDVNKIANFVTMSFLMTFIVTNLACFLLEVSAAPNFRPSFKYFNRYTCLLGGILSIAAMFVVDGQQALTIMLILIVLMLIIHYTVPPKFFGDVSQNLIYHQVRKYLLKIKINDNIKYWRPQILLLINDPKHEKNWKLMSFCNDLKKSGLYILGHILVQENIEDDESQIFTEYEKEVYRWEQIRDLAKLKAFIHVSIANSVQWGIRNLYLGSGLGGMKPNITILGLFGEGNAIRRELNLNIDAKSTSLDPQKWVRIVEDLSLMKSNIAIAKGFDSIELPNKSDKSYTNKYIDLYPIQMSNNKRKFNFDTCTLIMQLGALLKTVPKWHKTHKLRCITFVEFEYERSDEYKKLNELLLILRIECEIIVLCLQDFGVYNTILKGDSLNKKMIDEILQNDPWWQELKTVRDNLHSSDRRHSFTTSASKNIINLDQSYKRLSSLSKYGISLDYKAPLDQDLSDTEDASISSKPSTIKEFVQKKFKDENDGTSIKNTINPVFSSDQLPKTQIIETPYSQQPTLGFVEEENRVGYSIMSKKSGIILQPTMSPRQNVNNTEYLNGLSFNNLPRNVQFLILNDIFLSVSPDYVTSLILTTLPLPMENTFKDKESSEKYVDDLNIWLMDSQKDVHLKMPSTLLINSQSMTVTTAL</sequence>
<feature type="transmembrane region" description="Helical" evidence="7">
    <location>
        <begin position="78"/>
        <end position="97"/>
    </location>
</feature>
<accession>A0A1L0FPG6</accession>
<evidence type="ECO:0000256" key="2">
    <source>
        <dbReference type="ARBA" id="ARBA00010593"/>
    </source>
</evidence>
<feature type="transmembrane region" description="Helical" evidence="7">
    <location>
        <begin position="135"/>
        <end position="155"/>
    </location>
</feature>
<dbReference type="GO" id="GO:0055064">
    <property type="term" value="P:chloride ion homeostasis"/>
    <property type="evidence" value="ECO:0007669"/>
    <property type="project" value="TreeGrafter"/>
</dbReference>
<keyword evidence="5 7" id="KW-1133">Transmembrane helix</keyword>
<dbReference type="InterPro" id="IPR004842">
    <property type="entry name" value="SLC12A_fam"/>
</dbReference>
<dbReference type="InterPro" id="IPR018491">
    <property type="entry name" value="SLC12_C"/>
</dbReference>
<feature type="transmembrane region" description="Helical" evidence="7">
    <location>
        <begin position="408"/>
        <end position="429"/>
    </location>
</feature>
<proteinExistence type="inferred from homology"/>
<dbReference type="Pfam" id="PF03522">
    <property type="entry name" value="SLC12"/>
    <property type="match status" value="1"/>
</dbReference>
<dbReference type="VEuPathDB" id="FungiDB:HGUI_03663"/>
<feature type="transmembrane region" description="Helical" evidence="7">
    <location>
        <begin position="260"/>
        <end position="282"/>
    </location>
</feature>
<dbReference type="Pfam" id="PF00324">
    <property type="entry name" value="AA_permease"/>
    <property type="match status" value="1"/>
</dbReference>
<name>A0A1L0FPG6_9ASCO</name>
<comment type="similarity">
    <text evidence="2">Belongs to the SLC12A transporter family.</text>
</comment>
<organism evidence="10 11">
    <name type="scientific">Hanseniaspora guilliermondii</name>
    <dbReference type="NCBI Taxonomy" id="56406"/>
    <lineage>
        <taxon>Eukaryota</taxon>
        <taxon>Fungi</taxon>
        <taxon>Dikarya</taxon>
        <taxon>Ascomycota</taxon>
        <taxon>Saccharomycotina</taxon>
        <taxon>Saccharomycetes</taxon>
        <taxon>Saccharomycodales</taxon>
        <taxon>Saccharomycodaceae</taxon>
        <taxon>Hanseniaspora</taxon>
    </lineage>
</organism>
<feature type="domain" description="SLC12A transporter C-terminal" evidence="9">
    <location>
        <begin position="536"/>
        <end position="623"/>
    </location>
</feature>
<dbReference type="OrthoDB" id="2020542at2759"/>
<dbReference type="InterPro" id="IPR004841">
    <property type="entry name" value="AA-permease/SLC12A_dom"/>
</dbReference>
<dbReference type="AlphaFoldDB" id="A0A1L0FPG6"/>
<evidence type="ECO:0000256" key="1">
    <source>
        <dbReference type="ARBA" id="ARBA00004141"/>
    </source>
</evidence>
<evidence type="ECO:0000256" key="3">
    <source>
        <dbReference type="ARBA" id="ARBA00022448"/>
    </source>
</evidence>
<dbReference type="GO" id="GO:0005774">
    <property type="term" value="C:vacuolar membrane"/>
    <property type="evidence" value="ECO:0007669"/>
    <property type="project" value="EnsemblFungi"/>
</dbReference>
<keyword evidence="3" id="KW-0813">Transport</keyword>
<feature type="transmembrane region" description="Helical" evidence="7">
    <location>
        <begin position="441"/>
        <end position="460"/>
    </location>
</feature>
<feature type="transmembrane region" description="Helical" evidence="7">
    <location>
        <begin position="334"/>
        <end position="362"/>
    </location>
</feature>
<feature type="transmembrane region" description="Helical" evidence="7">
    <location>
        <begin position="103"/>
        <end position="123"/>
    </location>
</feature>
<dbReference type="GO" id="GO:0055075">
    <property type="term" value="P:potassium ion homeostasis"/>
    <property type="evidence" value="ECO:0007669"/>
    <property type="project" value="EnsemblFungi"/>
</dbReference>
<dbReference type="GO" id="GO:0015379">
    <property type="term" value="F:potassium:chloride symporter activity"/>
    <property type="evidence" value="ECO:0007669"/>
    <property type="project" value="EnsemblFungi"/>
</dbReference>
<evidence type="ECO:0000256" key="7">
    <source>
        <dbReference type="SAM" id="Phobius"/>
    </source>
</evidence>
<gene>
    <name evidence="10" type="ORF">HGUI_03663</name>
</gene>
<protein>
    <submittedName>
        <fullName evidence="10">Related to Vhc1p</fullName>
    </submittedName>
</protein>
<dbReference type="GO" id="GO:0006884">
    <property type="term" value="P:cell volume homeostasis"/>
    <property type="evidence" value="ECO:0007669"/>
    <property type="project" value="TreeGrafter"/>
</dbReference>
<comment type="subcellular location">
    <subcellularLocation>
        <location evidence="1">Membrane</location>
        <topology evidence="1">Multi-pass membrane protein</topology>
    </subcellularLocation>
</comment>
<evidence type="ECO:0000259" key="8">
    <source>
        <dbReference type="Pfam" id="PF00324"/>
    </source>
</evidence>